<dbReference type="SUPFAM" id="SSF54523">
    <property type="entry name" value="Pili subunits"/>
    <property type="match status" value="1"/>
</dbReference>
<dbReference type="AlphaFoldDB" id="A0A6P2CUD8"/>
<protein>
    <recommendedName>
        <fullName evidence="1">DUF1559 domain-containing protein</fullName>
    </recommendedName>
</protein>
<dbReference type="NCBIfam" id="TIGR02532">
    <property type="entry name" value="IV_pilin_GFxxxE"/>
    <property type="match status" value="1"/>
</dbReference>
<accession>A0A6P2CUD8</accession>
<reference evidence="2 3" key="1">
    <citation type="submission" date="2019-05" db="EMBL/GenBank/DDBJ databases">
        <authorList>
            <consortium name="Science for Life Laboratories"/>
        </authorList>
    </citation>
    <scope>NUCLEOTIDE SEQUENCE [LARGE SCALE GENOMIC DNA]</scope>
    <source>
        <strain evidence="2">Soil9</strain>
    </source>
</reference>
<evidence type="ECO:0000259" key="1">
    <source>
        <dbReference type="Pfam" id="PF07596"/>
    </source>
</evidence>
<evidence type="ECO:0000313" key="2">
    <source>
        <dbReference type="EMBL" id="VTR92768.1"/>
    </source>
</evidence>
<dbReference type="RefSeq" id="WP_162673307.1">
    <property type="nucleotide sequence ID" value="NZ_LR593886.1"/>
</dbReference>
<dbReference type="InterPro" id="IPR011453">
    <property type="entry name" value="DUF1559"/>
</dbReference>
<dbReference type="PANTHER" id="PTHR30093:SF2">
    <property type="entry name" value="TYPE II SECRETION SYSTEM PROTEIN H"/>
    <property type="match status" value="1"/>
</dbReference>
<dbReference type="InterPro" id="IPR027558">
    <property type="entry name" value="Pre_pil_HX9DG_C"/>
</dbReference>
<evidence type="ECO:0000313" key="3">
    <source>
        <dbReference type="Proteomes" id="UP000464178"/>
    </source>
</evidence>
<dbReference type="Pfam" id="PF07963">
    <property type="entry name" value="N_methyl"/>
    <property type="match status" value="1"/>
</dbReference>
<name>A0A6P2CUD8_9BACT</name>
<dbReference type="NCBIfam" id="TIGR04294">
    <property type="entry name" value="pre_pil_HX9DG"/>
    <property type="match status" value="1"/>
</dbReference>
<sequence length="317" mass="33567">MFILRRLGFTLIELLVAIAIIAILIGLLLPAVQKVRAAAARAKCANNLKQIGLAAHNFHDAELTFPVVTKNGTTQAPGYQTAFIGLLPYMEQQSLYQQMYSKAVASNLSYIGSFGDGGLTSFDAAVITSYVCPADGVPSPAVDQVPGTNVYMGLTSYRLGYSGANRNDPEYGQDGVICERPVRVTDITDGTSSTILFGEFSNSDPNWNTWRPVAGSTDSFPMTVITSGWSAPLLPPINTSFYPLNFTLPGAISSDPVTAGLQISIRFAAYGSQHSGGANFTLADGSVRFISNGVNGNPALFSGLGTRARGEVISGDF</sequence>
<dbReference type="Pfam" id="PF07596">
    <property type="entry name" value="SBP_bac_10"/>
    <property type="match status" value="1"/>
</dbReference>
<dbReference type="EMBL" id="LR593886">
    <property type="protein sequence ID" value="VTR92768.1"/>
    <property type="molecule type" value="Genomic_DNA"/>
</dbReference>
<gene>
    <name evidence="2" type="ORF">SOIL9_49460</name>
</gene>
<dbReference type="Gene3D" id="3.30.700.10">
    <property type="entry name" value="Glycoprotein, Type 4 Pilin"/>
    <property type="match status" value="1"/>
</dbReference>
<dbReference type="Proteomes" id="UP000464178">
    <property type="component" value="Chromosome"/>
</dbReference>
<feature type="domain" description="DUF1559" evidence="1">
    <location>
        <begin position="33"/>
        <end position="293"/>
    </location>
</feature>
<dbReference type="PANTHER" id="PTHR30093">
    <property type="entry name" value="GENERAL SECRETION PATHWAY PROTEIN G"/>
    <property type="match status" value="1"/>
</dbReference>
<dbReference type="InterPro" id="IPR012902">
    <property type="entry name" value="N_methyl_site"/>
</dbReference>
<dbReference type="InterPro" id="IPR045584">
    <property type="entry name" value="Pilin-like"/>
</dbReference>
<proteinExistence type="predicted"/>
<keyword evidence="3" id="KW-1185">Reference proteome</keyword>
<organism evidence="2 3">
    <name type="scientific">Gemmata massiliana</name>
    <dbReference type="NCBI Taxonomy" id="1210884"/>
    <lineage>
        <taxon>Bacteria</taxon>
        <taxon>Pseudomonadati</taxon>
        <taxon>Planctomycetota</taxon>
        <taxon>Planctomycetia</taxon>
        <taxon>Gemmatales</taxon>
        <taxon>Gemmataceae</taxon>
        <taxon>Gemmata</taxon>
    </lineage>
</organism>
<dbReference type="KEGG" id="gms:SOIL9_49460"/>